<evidence type="ECO:0000313" key="3">
    <source>
        <dbReference type="EMBL" id="PZR16113.1"/>
    </source>
</evidence>
<dbReference type="GO" id="GO:0005975">
    <property type="term" value="P:carbohydrate metabolic process"/>
    <property type="evidence" value="ECO:0007669"/>
    <property type="project" value="InterPro"/>
</dbReference>
<dbReference type="InterPro" id="IPR013043">
    <property type="entry name" value="DUF1595"/>
</dbReference>
<dbReference type="Pfam" id="PF07627">
    <property type="entry name" value="PSCyt3"/>
    <property type="match status" value="1"/>
</dbReference>
<dbReference type="Pfam" id="PF07637">
    <property type="entry name" value="PSD5"/>
    <property type="match status" value="1"/>
</dbReference>
<dbReference type="EMBL" id="QFQP01000004">
    <property type="protein sequence ID" value="PZR16113.1"/>
    <property type="molecule type" value="Genomic_DNA"/>
</dbReference>
<gene>
    <name evidence="3" type="ORF">DI536_07430</name>
</gene>
<dbReference type="Pfam" id="PF07626">
    <property type="entry name" value="PSD3"/>
    <property type="match status" value="1"/>
</dbReference>
<dbReference type="Pfam" id="PF07631">
    <property type="entry name" value="PSD4"/>
    <property type="match status" value="1"/>
</dbReference>
<evidence type="ECO:0000313" key="4">
    <source>
        <dbReference type="Proteomes" id="UP000249061"/>
    </source>
</evidence>
<reference evidence="3 4" key="1">
    <citation type="submission" date="2017-08" db="EMBL/GenBank/DDBJ databases">
        <title>Infants hospitalized years apart are colonized by the same room-sourced microbial strains.</title>
        <authorList>
            <person name="Brooks B."/>
            <person name="Olm M.R."/>
            <person name="Firek B.A."/>
            <person name="Baker R."/>
            <person name="Thomas B.C."/>
            <person name="Morowitz M.J."/>
            <person name="Banfield J.F."/>
        </authorList>
    </citation>
    <scope>NUCLEOTIDE SEQUENCE [LARGE SCALE GENOMIC DNA]</scope>
    <source>
        <strain evidence="3">S2_003_000_R2_14</strain>
    </source>
</reference>
<organism evidence="3 4">
    <name type="scientific">Archangium gephyra</name>
    <dbReference type="NCBI Taxonomy" id="48"/>
    <lineage>
        <taxon>Bacteria</taxon>
        <taxon>Pseudomonadati</taxon>
        <taxon>Myxococcota</taxon>
        <taxon>Myxococcia</taxon>
        <taxon>Myxococcales</taxon>
        <taxon>Cystobacterineae</taxon>
        <taxon>Archangiaceae</taxon>
        <taxon>Archangium</taxon>
    </lineage>
</organism>
<feature type="region of interest" description="Disordered" evidence="1">
    <location>
        <begin position="499"/>
        <end position="534"/>
    </location>
</feature>
<dbReference type="Gene3D" id="2.60.40.290">
    <property type="match status" value="1"/>
</dbReference>
<dbReference type="InterPro" id="IPR001919">
    <property type="entry name" value="CBD2"/>
</dbReference>
<accession>A0A2W5TS00</accession>
<dbReference type="InterPro" id="IPR013036">
    <property type="entry name" value="DUF1587"/>
</dbReference>
<dbReference type="GO" id="GO:0030247">
    <property type="term" value="F:polysaccharide binding"/>
    <property type="evidence" value="ECO:0007669"/>
    <property type="project" value="UniProtKB-UniRule"/>
</dbReference>
<name>A0A2W5TS00_9BACT</name>
<proteinExistence type="predicted"/>
<comment type="caution">
    <text evidence="3">The sequence shown here is derived from an EMBL/GenBank/DDBJ whole genome shotgun (WGS) entry which is preliminary data.</text>
</comment>
<dbReference type="InterPro" id="IPR008965">
    <property type="entry name" value="CBM2/CBM3_carb-bd_dom_sf"/>
</dbReference>
<dbReference type="Proteomes" id="UP000249061">
    <property type="component" value="Unassembled WGS sequence"/>
</dbReference>
<dbReference type="InterPro" id="IPR013039">
    <property type="entry name" value="DUF1588"/>
</dbReference>
<dbReference type="SMART" id="SM00637">
    <property type="entry name" value="CBD_II"/>
    <property type="match status" value="1"/>
</dbReference>
<dbReference type="AlphaFoldDB" id="A0A2W5TS00"/>
<evidence type="ECO:0000256" key="1">
    <source>
        <dbReference type="SAM" id="MobiDB-lite"/>
    </source>
</evidence>
<dbReference type="InterPro" id="IPR013042">
    <property type="entry name" value="DUF1592"/>
</dbReference>
<dbReference type="InterPro" id="IPR012291">
    <property type="entry name" value="CBM2_carb-bd_dom_sf"/>
</dbReference>
<protein>
    <recommendedName>
        <fullName evidence="2">CBM2 domain-containing protein</fullName>
    </recommendedName>
</protein>
<feature type="domain" description="CBM2" evidence="2">
    <location>
        <begin position="513"/>
        <end position="608"/>
    </location>
</feature>
<dbReference type="PROSITE" id="PS51173">
    <property type="entry name" value="CBM2"/>
    <property type="match status" value="1"/>
</dbReference>
<dbReference type="SUPFAM" id="SSF49384">
    <property type="entry name" value="Carbohydrate-binding domain"/>
    <property type="match status" value="1"/>
</dbReference>
<dbReference type="GO" id="GO:0004553">
    <property type="term" value="F:hydrolase activity, hydrolyzing O-glycosyl compounds"/>
    <property type="evidence" value="ECO:0007669"/>
    <property type="project" value="InterPro"/>
</dbReference>
<sequence>MKRALFAALVVLGCTGKVEPGEQKPEVPSTAEFAACFDGTERTPAMAPPRIRRLSRFELENTFAELHPASKARVKALLPADAVRDGYDSDADLLRASELYVDAVRRLSEEVSAALDVNALLPCGTATCADAFIRDFGAKAFRRSLRPTEVARFRAVFNAVSADDGAEAGVRATIEALLQSPSFLYRTELGDTAGQLTNDEIAAALSYGLWAAPPDQALRDATLSDDAVRVEQVRRLLADAKSRTAIDHFAEQWLELERLDSAVRSPDLFPIDSPALRAALRAETLDSFANATSLEAFLTSRPASVPAVLTPIYGPAWGPERVGIFGQGAILMSHSTSETSSPVHRGKLVRSRFFCQPLPPPPPGINAALPDFVPGQSNRERFSEHSRNAACSGCHQMMDPIGLGFENFDAMGRTIEADASGELIAAGASDGTFNGIPELAQRLAADQNVTACVLSQWSRHVLGVNGAAASCGANGLLPTRSGAPATMQALLEIPFTSPSFARRSSGSPDPDEPPIPDAGTPVTPTGTTHRVRVDSDWGTGSCRTVFVDNGTTTPQTWTVELAKLGTINSLWNAVVDDSGAQWRFTGAPHNLTVAPAESTSFGFCVTVP</sequence>
<evidence type="ECO:0000259" key="2">
    <source>
        <dbReference type="PROSITE" id="PS51173"/>
    </source>
</evidence>
<dbReference type="Pfam" id="PF00553">
    <property type="entry name" value="CBM_2"/>
    <property type="match status" value="1"/>
</dbReference>